<sequence length="1059" mass="117972">MASMKDHGQPPLDVIHQTLQCLLMYNHWVSQMFSIARLLDEETTHLEETAANSEMMHLALGKSQGYVDDKYTDHMHTFKKEMADYLQRTGVKIKTTSNSTVVVTSSLPQLRDFEVEFMKVVKKQTGVIRKRGESKKIKKSQKLQNSQGLQSSTVGATSKTNSQVFCQLKSYVSSWVTEKLTDEDFEDIEREVGDTANFCNSGKRFVEASSLACIEKAETTLRLAAQDKHHVDTSSLADRKAGTISNAGSNASITGNMKSHSSSIKGNGSIPPIGFEFDDNTAHDSNPSLQDTHHINTSLADHKAGTIPDAGCSASITGSMKSICSGTKGRIGEKRKGKDSIPPIGCKFDGDKLHDPSSIKELDDARSKRTDSLTDASNNARPSDDSGNATEKKARHPLNKEFEHEQGAKYGKNIKTVNEFQIDVGKCLQDLYLSYFTKEGVEISVAMGDITRVKTDVMVNAANAKLDHAGGVASAIAKAGGKQITQDCKDYIKRHGELRVGEHCTTSGGKLPCQYVIHAVAPVWGVGKEYQALCVEVLHTMLLNILQYASCMMKMPSLTLPAIGAGIYGMPLDVNARVFHNVVKQFSSTYSDNDKLKHVQILHIDEDAAGEFILEFSGALSDEKANDRHAEASHAYGRLLDGNQQKFWDERSQSKHGHEQLQIRDGDEQTQILHGDEHPQTRRSVEHPQTRRGDEHPQTRHGDEDLQTHRRSDEHPQTRRGDEHPQTRHGDELLQTRHGDEDLQTHRRSDEHPQTRRGDEHPQTRHGDELLQTRRGDEHPQTRHGDELLQTRHGDEDLQTHRRSDEHPQTRRGDELLQTRHGDELLQTRGDEHPHTHHTNPYYVTEQNSEESGADSTGEIIPSSLASDIAISTQKQGDCDICAEDNTSLKSMKCCKNTICVDCFDRHFENDGKCPFCTAVVLIRRGNQPNGEMDVDFRMKDHLPGYNGKGTIVIDYSFPSGVQEKNHPNPGQNYSGTSRRAYLPADRDGKEILNLLKRAFDSGLLFTIGKSVTTGMDNCVVWNDVHHKTSRTGGAARHGYPDPTYLFRVREELAAKGIK</sequence>
<dbReference type="CDD" id="cd09633">
    <property type="entry name" value="Deltex_C"/>
    <property type="match status" value="1"/>
</dbReference>
<evidence type="ECO:0000256" key="6">
    <source>
        <dbReference type="ARBA" id="ARBA00022723"/>
    </source>
</evidence>
<dbReference type="InterPro" id="IPR039399">
    <property type="entry name" value="Deltex_C_sf"/>
</dbReference>
<dbReference type="InterPro" id="IPR002589">
    <property type="entry name" value="Macro_dom"/>
</dbReference>
<feature type="region of interest" description="Disordered" evidence="10">
    <location>
        <begin position="131"/>
        <end position="154"/>
    </location>
</feature>
<dbReference type="SUPFAM" id="SSF52949">
    <property type="entry name" value="Macro domain-like"/>
    <property type="match status" value="1"/>
</dbReference>
<keyword evidence="13" id="KW-1185">Reference proteome</keyword>
<dbReference type="Gene3D" id="3.30.390.130">
    <property type="match status" value="1"/>
</dbReference>
<dbReference type="InterPro" id="IPR013083">
    <property type="entry name" value="Znf_RING/FYVE/PHD"/>
</dbReference>
<dbReference type="PROSITE" id="PS51154">
    <property type="entry name" value="MACRO"/>
    <property type="match status" value="1"/>
</dbReference>
<dbReference type="InterPro" id="IPR043472">
    <property type="entry name" value="Macro_dom-like"/>
</dbReference>
<gene>
    <name evidence="14" type="primary">LOC100370795</name>
</gene>
<feature type="domain" description="RING-type" evidence="11">
    <location>
        <begin position="879"/>
        <end position="918"/>
    </location>
</feature>
<reference evidence="14" key="1">
    <citation type="submission" date="2025-08" db="UniProtKB">
        <authorList>
            <consortium name="RefSeq"/>
        </authorList>
    </citation>
    <scope>IDENTIFICATION</scope>
    <source>
        <tissue evidence="14">Testes</tissue>
    </source>
</reference>
<dbReference type="InterPro" id="IPR001841">
    <property type="entry name" value="Znf_RING"/>
</dbReference>
<dbReference type="PANTHER" id="PTHR12622">
    <property type="entry name" value="DELTEX-RELATED"/>
    <property type="match status" value="1"/>
</dbReference>
<protein>
    <recommendedName>
        <fullName evidence="4">RING-type E3 ubiquitin transferase</fullName>
        <ecNumber evidence="4">2.3.2.27</ecNumber>
    </recommendedName>
</protein>
<evidence type="ECO:0000256" key="1">
    <source>
        <dbReference type="ARBA" id="ARBA00000900"/>
    </source>
</evidence>
<dbReference type="Pfam" id="PF18102">
    <property type="entry name" value="DTC"/>
    <property type="match status" value="1"/>
</dbReference>
<comment type="similarity">
    <text evidence="3">Belongs to the Deltex family.</text>
</comment>
<keyword evidence="8" id="KW-0862">Zinc</keyword>
<evidence type="ECO:0000259" key="11">
    <source>
        <dbReference type="PROSITE" id="PS50089"/>
    </source>
</evidence>
<feature type="domain" description="Macro" evidence="12">
    <location>
        <begin position="430"/>
        <end position="620"/>
    </location>
</feature>
<feature type="compositionally biased region" description="Polar residues" evidence="10">
    <location>
        <begin position="373"/>
        <end position="389"/>
    </location>
</feature>
<dbReference type="SMART" id="SM00506">
    <property type="entry name" value="A1pp"/>
    <property type="match status" value="1"/>
</dbReference>
<evidence type="ECO:0000256" key="2">
    <source>
        <dbReference type="ARBA" id="ARBA00004906"/>
    </source>
</evidence>
<dbReference type="GeneID" id="100370795"/>
<dbReference type="Gene3D" id="3.30.40.10">
    <property type="entry name" value="Zinc/RING finger domain, C3HC4 (zinc finger)"/>
    <property type="match status" value="1"/>
</dbReference>
<dbReference type="SUPFAM" id="SSF57850">
    <property type="entry name" value="RING/U-box"/>
    <property type="match status" value="1"/>
</dbReference>
<dbReference type="RefSeq" id="XP_006814160.1">
    <property type="nucleotide sequence ID" value="XM_006814097.1"/>
</dbReference>
<evidence type="ECO:0000256" key="7">
    <source>
        <dbReference type="ARBA" id="ARBA00022771"/>
    </source>
</evidence>
<comment type="catalytic activity">
    <reaction evidence="1">
        <text>S-ubiquitinyl-[E2 ubiquitin-conjugating enzyme]-L-cysteine + [acceptor protein]-L-lysine = [E2 ubiquitin-conjugating enzyme]-L-cysteine + N(6)-ubiquitinyl-[acceptor protein]-L-lysine.</text>
        <dbReference type="EC" id="2.3.2.27"/>
    </reaction>
</comment>
<accession>A0ABM0M2B9</accession>
<keyword evidence="6" id="KW-0479">Metal-binding</keyword>
<feature type="compositionally biased region" description="Basic and acidic residues" evidence="10">
    <location>
        <begin position="330"/>
        <end position="339"/>
    </location>
</feature>
<keyword evidence="7 9" id="KW-0863">Zinc-finger</keyword>
<dbReference type="Gene3D" id="3.40.220.10">
    <property type="entry name" value="Leucine Aminopeptidase, subunit E, domain 1"/>
    <property type="match status" value="1"/>
</dbReference>
<evidence type="ECO:0000256" key="8">
    <source>
        <dbReference type="ARBA" id="ARBA00022833"/>
    </source>
</evidence>
<comment type="pathway">
    <text evidence="2">Protein modification; protein ubiquitination.</text>
</comment>
<dbReference type="CDD" id="cd02907">
    <property type="entry name" value="Macro_Af1521_BAL-like"/>
    <property type="match status" value="1"/>
</dbReference>
<evidence type="ECO:0000256" key="4">
    <source>
        <dbReference type="ARBA" id="ARBA00012483"/>
    </source>
</evidence>
<dbReference type="PROSITE" id="PS50089">
    <property type="entry name" value="ZF_RING_2"/>
    <property type="match status" value="1"/>
</dbReference>
<evidence type="ECO:0000256" key="5">
    <source>
        <dbReference type="ARBA" id="ARBA00022679"/>
    </source>
</evidence>
<dbReference type="InterPro" id="IPR039396">
    <property type="entry name" value="Deltex_C"/>
</dbReference>
<dbReference type="Pfam" id="PF01661">
    <property type="entry name" value="Macro"/>
    <property type="match status" value="1"/>
</dbReference>
<dbReference type="EC" id="2.3.2.27" evidence="4"/>
<organism evidence="13 14">
    <name type="scientific">Saccoglossus kowalevskii</name>
    <name type="common">Acorn worm</name>
    <dbReference type="NCBI Taxonomy" id="10224"/>
    <lineage>
        <taxon>Eukaryota</taxon>
        <taxon>Metazoa</taxon>
        <taxon>Hemichordata</taxon>
        <taxon>Enteropneusta</taxon>
        <taxon>Harrimaniidae</taxon>
        <taxon>Saccoglossus</taxon>
    </lineage>
</organism>
<evidence type="ECO:0000256" key="9">
    <source>
        <dbReference type="PROSITE-ProRule" id="PRU00175"/>
    </source>
</evidence>
<dbReference type="Proteomes" id="UP000694865">
    <property type="component" value="Unplaced"/>
</dbReference>
<dbReference type="InterPro" id="IPR039398">
    <property type="entry name" value="Deltex_fam"/>
</dbReference>
<evidence type="ECO:0000256" key="3">
    <source>
        <dbReference type="ARBA" id="ARBA00009413"/>
    </source>
</evidence>
<feature type="compositionally biased region" description="Basic and acidic residues" evidence="10">
    <location>
        <begin position="348"/>
        <end position="372"/>
    </location>
</feature>
<evidence type="ECO:0000259" key="12">
    <source>
        <dbReference type="PROSITE" id="PS51154"/>
    </source>
</evidence>
<feature type="region of interest" description="Disordered" evidence="10">
    <location>
        <begin position="674"/>
        <end position="820"/>
    </location>
</feature>
<evidence type="ECO:0000256" key="10">
    <source>
        <dbReference type="SAM" id="MobiDB-lite"/>
    </source>
</evidence>
<feature type="compositionally biased region" description="Polar residues" evidence="10">
    <location>
        <begin position="142"/>
        <end position="154"/>
    </location>
</feature>
<keyword evidence="5" id="KW-0808">Transferase</keyword>
<feature type="region of interest" description="Disordered" evidence="10">
    <location>
        <begin position="326"/>
        <end position="406"/>
    </location>
</feature>
<evidence type="ECO:0000313" key="14">
    <source>
        <dbReference type="RefSeq" id="XP_006814160.1"/>
    </source>
</evidence>
<proteinExistence type="inferred from homology"/>
<evidence type="ECO:0000313" key="13">
    <source>
        <dbReference type="Proteomes" id="UP000694865"/>
    </source>
</evidence>
<name>A0ABM0M2B9_SACKO</name>